<dbReference type="Ensembl" id="ENSXCOT00000002948.1">
    <property type="protein sequence ID" value="ENSXCOP00000002911.1"/>
    <property type="gene ID" value="ENSXCOG00000002320.1"/>
</dbReference>
<sequence>MASLYQRFSGQINTNKTFPEPPEASRLLGRAGDPGDRPAESQRARLQPQRRRRCEDEDVRNSSWLNPERVSLRFNPVYGSICLIDGVFIVTFKGEVVKLRCVIASIGGITCQCVTCQLRVNARSLHKAFYWRASGKSI</sequence>
<proteinExistence type="predicted"/>
<dbReference type="AlphaFoldDB" id="A0A3B5KZ56"/>
<name>A0A3B5KZ56_9TELE</name>
<evidence type="ECO:0000313" key="2">
    <source>
        <dbReference type="Ensembl" id="ENSXCOP00000002911.1"/>
    </source>
</evidence>
<dbReference type="STRING" id="32473.ENSXCOP00000002911"/>
<reference evidence="2" key="2">
    <citation type="submission" date="2025-09" db="UniProtKB">
        <authorList>
            <consortium name="Ensembl"/>
        </authorList>
    </citation>
    <scope>IDENTIFICATION</scope>
</reference>
<organism evidence="2 3">
    <name type="scientific">Xiphophorus couchianus</name>
    <name type="common">Monterrey platyfish</name>
    <dbReference type="NCBI Taxonomy" id="32473"/>
    <lineage>
        <taxon>Eukaryota</taxon>
        <taxon>Metazoa</taxon>
        <taxon>Chordata</taxon>
        <taxon>Craniata</taxon>
        <taxon>Vertebrata</taxon>
        <taxon>Euteleostomi</taxon>
        <taxon>Actinopterygii</taxon>
        <taxon>Neopterygii</taxon>
        <taxon>Teleostei</taxon>
        <taxon>Neoteleostei</taxon>
        <taxon>Acanthomorphata</taxon>
        <taxon>Ovalentaria</taxon>
        <taxon>Atherinomorphae</taxon>
        <taxon>Cyprinodontiformes</taxon>
        <taxon>Poeciliidae</taxon>
        <taxon>Poeciliinae</taxon>
        <taxon>Xiphophorus</taxon>
    </lineage>
</organism>
<accession>A0A3B5KZ56</accession>
<dbReference type="Proteomes" id="UP000261380">
    <property type="component" value="Unplaced"/>
</dbReference>
<feature type="compositionally biased region" description="Basic and acidic residues" evidence="1">
    <location>
        <begin position="33"/>
        <end position="43"/>
    </location>
</feature>
<protein>
    <submittedName>
        <fullName evidence="2">Uncharacterized protein</fullName>
    </submittedName>
</protein>
<evidence type="ECO:0000256" key="1">
    <source>
        <dbReference type="SAM" id="MobiDB-lite"/>
    </source>
</evidence>
<dbReference type="GeneTree" id="ENSGT01030000238768"/>
<feature type="region of interest" description="Disordered" evidence="1">
    <location>
        <begin position="1"/>
        <end position="60"/>
    </location>
</feature>
<evidence type="ECO:0000313" key="3">
    <source>
        <dbReference type="Proteomes" id="UP000261380"/>
    </source>
</evidence>
<keyword evidence="3" id="KW-1185">Reference proteome</keyword>
<reference evidence="2" key="1">
    <citation type="submission" date="2025-08" db="UniProtKB">
        <authorList>
            <consortium name="Ensembl"/>
        </authorList>
    </citation>
    <scope>IDENTIFICATION</scope>
</reference>
<feature type="compositionally biased region" description="Polar residues" evidence="1">
    <location>
        <begin position="1"/>
        <end position="17"/>
    </location>
</feature>